<sequence>MPSVHSSEDSSCPNVPLYQEQRSLPLPCENIEQTDSPTSNEEPETQSNESSQNDGQEFNLSDDEPMQRPSSQEATLLPSNGRTDAQNREATVAADFFAKEWWTAREVTEVVKKLSSNDDQVIASHSFESRHEVKLGIDPEEPCSTFGGVLNVNNVHLVLVTMKYKADSSCICFYDSSPLSWSTRIYEMAKDFATRVASVRLNAPEERDCAKQPRADVLAYCWTEPAELCSDDHCISEPDVHYASRLKLVKFLEKNATESKKAVGAALCNYARHCEDSRTFRTERAGLQQKLADQNKSLRGLSKQHSSYKKLIEIATSLEDPNILNEAAHENESNLRKEIGTIQTSIREVARALEILHGKMTLQRVLLENSMVEARESLLVLDEIMGAIYEPSEESQEEKSGECLY</sequence>
<dbReference type="Proteomes" id="UP000756921">
    <property type="component" value="Unassembled WGS sequence"/>
</dbReference>
<dbReference type="EMBL" id="WJXW01000015">
    <property type="protein sequence ID" value="KAF9729783.1"/>
    <property type="molecule type" value="Genomic_DNA"/>
</dbReference>
<evidence type="ECO:0000313" key="2">
    <source>
        <dbReference type="EMBL" id="KAF9729783.1"/>
    </source>
</evidence>
<comment type="caution">
    <text evidence="2">The sequence shown here is derived from an EMBL/GenBank/DDBJ whole genome shotgun (WGS) entry which is preliminary data.</text>
</comment>
<gene>
    <name evidence="2" type="ORF">PMIN01_11716</name>
</gene>
<keyword evidence="3" id="KW-1185">Reference proteome</keyword>
<accession>A0A9P6G6U2</accession>
<feature type="compositionally biased region" description="Polar residues" evidence="1">
    <location>
        <begin position="31"/>
        <end position="59"/>
    </location>
</feature>
<dbReference type="AlphaFoldDB" id="A0A9P6G6U2"/>
<proteinExistence type="predicted"/>
<reference evidence="2" key="1">
    <citation type="journal article" date="2020" name="Mol. Plant Microbe Interact.">
        <title>Genome Sequence of the Biocontrol Agent Coniothyrium minitans strain Conio (IMI 134523).</title>
        <authorList>
            <person name="Patel D."/>
            <person name="Shittu T.A."/>
            <person name="Baroncelli R."/>
            <person name="Muthumeenakshi S."/>
            <person name="Osborne T.H."/>
            <person name="Janganan T.K."/>
            <person name="Sreenivasaprasad S."/>
        </authorList>
    </citation>
    <scope>NUCLEOTIDE SEQUENCE</scope>
    <source>
        <strain evidence="2">Conio</strain>
    </source>
</reference>
<evidence type="ECO:0000256" key="1">
    <source>
        <dbReference type="SAM" id="MobiDB-lite"/>
    </source>
</evidence>
<name>A0A9P6G6U2_9PLEO</name>
<protein>
    <submittedName>
        <fullName evidence="2">Uncharacterized protein</fullName>
    </submittedName>
</protein>
<feature type="compositionally biased region" description="Polar residues" evidence="1">
    <location>
        <begin position="68"/>
        <end position="84"/>
    </location>
</feature>
<organism evidence="2 3">
    <name type="scientific">Paraphaeosphaeria minitans</name>
    <dbReference type="NCBI Taxonomy" id="565426"/>
    <lineage>
        <taxon>Eukaryota</taxon>
        <taxon>Fungi</taxon>
        <taxon>Dikarya</taxon>
        <taxon>Ascomycota</taxon>
        <taxon>Pezizomycotina</taxon>
        <taxon>Dothideomycetes</taxon>
        <taxon>Pleosporomycetidae</taxon>
        <taxon>Pleosporales</taxon>
        <taxon>Massarineae</taxon>
        <taxon>Didymosphaeriaceae</taxon>
        <taxon>Paraphaeosphaeria</taxon>
    </lineage>
</organism>
<feature type="region of interest" description="Disordered" evidence="1">
    <location>
        <begin position="1"/>
        <end position="84"/>
    </location>
</feature>
<evidence type="ECO:0000313" key="3">
    <source>
        <dbReference type="Proteomes" id="UP000756921"/>
    </source>
</evidence>